<gene>
    <name evidence="2" type="ORF">IC235_20900</name>
</gene>
<dbReference type="AlphaFoldDB" id="A0A927BI66"/>
<proteinExistence type="predicted"/>
<name>A0A927BI66_9BACT</name>
<accession>A0A927BI66</accession>
<reference evidence="2" key="1">
    <citation type="submission" date="2020-09" db="EMBL/GenBank/DDBJ databases">
        <authorList>
            <person name="Kim M.K."/>
        </authorList>
    </citation>
    <scope>NUCLEOTIDE SEQUENCE</scope>
    <source>
        <strain evidence="2">BT664</strain>
    </source>
</reference>
<dbReference type="EMBL" id="JACXAD010000035">
    <property type="protein sequence ID" value="MBD2770353.1"/>
    <property type="molecule type" value="Genomic_DNA"/>
</dbReference>
<keyword evidence="1" id="KW-1133">Transmembrane helix</keyword>
<evidence type="ECO:0000313" key="2">
    <source>
        <dbReference type="EMBL" id="MBD2770353.1"/>
    </source>
</evidence>
<dbReference type="Proteomes" id="UP000612233">
    <property type="component" value="Unassembled WGS sequence"/>
</dbReference>
<feature type="transmembrane region" description="Helical" evidence="1">
    <location>
        <begin position="32"/>
        <end position="50"/>
    </location>
</feature>
<evidence type="ECO:0000256" key="1">
    <source>
        <dbReference type="SAM" id="Phobius"/>
    </source>
</evidence>
<evidence type="ECO:0000313" key="3">
    <source>
        <dbReference type="Proteomes" id="UP000612233"/>
    </source>
</evidence>
<organism evidence="2 3">
    <name type="scientific">Hymenobacter montanus</name>
    <dbReference type="NCBI Taxonomy" id="2771359"/>
    <lineage>
        <taxon>Bacteria</taxon>
        <taxon>Pseudomonadati</taxon>
        <taxon>Bacteroidota</taxon>
        <taxon>Cytophagia</taxon>
        <taxon>Cytophagales</taxon>
        <taxon>Hymenobacteraceae</taxon>
        <taxon>Hymenobacter</taxon>
    </lineage>
</organism>
<protein>
    <submittedName>
        <fullName evidence="2">Uncharacterized protein</fullName>
    </submittedName>
</protein>
<comment type="caution">
    <text evidence="2">The sequence shown here is derived from an EMBL/GenBank/DDBJ whole genome shotgun (WGS) entry which is preliminary data.</text>
</comment>
<keyword evidence="3" id="KW-1185">Reference proteome</keyword>
<keyword evidence="1" id="KW-0812">Transmembrane</keyword>
<keyword evidence="1" id="KW-0472">Membrane</keyword>
<sequence>MCKKADADTAKVPASQFLGELSSASYLQADAGIGWCLTKIISFALLLGLARPLVGQQIFSYG</sequence>